<dbReference type="SUPFAM" id="SSF48452">
    <property type="entry name" value="TPR-like"/>
    <property type="match status" value="1"/>
</dbReference>
<keyword evidence="1" id="KW-0175">Coiled coil</keyword>
<dbReference type="SMART" id="SM00028">
    <property type="entry name" value="TPR"/>
    <property type="match status" value="2"/>
</dbReference>
<dbReference type="InterPro" id="IPR011990">
    <property type="entry name" value="TPR-like_helical_dom_sf"/>
</dbReference>
<dbReference type="Gene3D" id="1.25.40.10">
    <property type="entry name" value="Tetratricopeptide repeat domain"/>
    <property type="match status" value="1"/>
</dbReference>
<gene>
    <name evidence="3" type="ORF">IW19_19965</name>
</gene>
<evidence type="ECO:0008006" key="5">
    <source>
        <dbReference type="Google" id="ProtNLM"/>
    </source>
</evidence>
<feature type="transmembrane region" description="Helical" evidence="2">
    <location>
        <begin position="387"/>
        <end position="406"/>
    </location>
</feature>
<protein>
    <recommendedName>
        <fullName evidence="5">MalT-like TPR region domain-containing protein</fullName>
    </recommendedName>
</protein>
<dbReference type="InterPro" id="IPR019734">
    <property type="entry name" value="TPR_rpt"/>
</dbReference>
<comment type="caution">
    <text evidence="3">The sequence shown here is derived from an EMBL/GenBank/DDBJ whole genome shotgun (WGS) entry which is preliminary data.</text>
</comment>
<dbReference type="EMBL" id="JPRL01000002">
    <property type="protein sequence ID" value="KFF03193.1"/>
    <property type="molecule type" value="Genomic_DNA"/>
</dbReference>
<accession>A0A085ZFH9</accession>
<proteinExistence type="predicted"/>
<keyword evidence="2" id="KW-0812">Transmembrane</keyword>
<dbReference type="STRING" id="362418.IW19_19965"/>
<dbReference type="eggNOG" id="COG0457">
    <property type="taxonomic scope" value="Bacteria"/>
</dbReference>
<keyword evidence="2" id="KW-1133">Transmembrane helix</keyword>
<keyword evidence="2" id="KW-0472">Membrane</keyword>
<organism evidence="3 4">
    <name type="scientific">Flavobacterium reichenbachii</name>
    <dbReference type="NCBI Taxonomy" id="362418"/>
    <lineage>
        <taxon>Bacteria</taxon>
        <taxon>Pseudomonadati</taxon>
        <taxon>Bacteroidota</taxon>
        <taxon>Flavobacteriia</taxon>
        <taxon>Flavobacteriales</taxon>
        <taxon>Flavobacteriaceae</taxon>
        <taxon>Flavobacterium</taxon>
    </lineage>
</organism>
<feature type="coiled-coil region" evidence="1">
    <location>
        <begin position="435"/>
        <end position="462"/>
    </location>
</feature>
<reference evidence="3 4" key="1">
    <citation type="submission" date="2014-07" db="EMBL/GenBank/DDBJ databases">
        <title>Genome of Flavobacterium reichenbachii LMG 25512.</title>
        <authorList>
            <person name="Stropko S.J."/>
            <person name="Pipes S.E."/>
            <person name="Newman J.D."/>
        </authorList>
    </citation>
    <scope>NUCLEOTIDE SEQUENCE [LARGE SCALE GENOMIC DNA]</scope>
    <source>
        <strain evidence="3 4">LMG 25512</strain>
    </source>
</reference>
<evidence type="ECO:0000313" key="3">
    <source>
        <dbReference type="EMBL" id="KFF03193.1"/>
    </source>
</evidence>
<dbReference type="Proteomes" id="UP000028715">
    <property type="component" value="Unassembled WGS sequence"/>
</dbReference>
<evidence type="ECO:0000313" key="4">
    <source>
        <dbReference type="Proteomes" id="UP000028715"/>
    </source>
</evidence>
<name>A0A085ZFH9_9FLAO</name>
<evidence type="ECO:0000256" key="2">
    <source>
        <dbReference type="SAM" id="Phobius"/>
    </source>
</evidence>
<dbReference type="OrthoDB" id="1413523at2"/>
<keyword evidence="4" id="KW-1185">Reference proteome</keyword>
<evidence type="ECO:0000256" key="1">
    <source>
        <dbReference type="SAM" id="Coils"/>
    </source>
</evidence>
<dbReference type="RefSeq" id="WP_035688547.1">
    <property type="nucleotide sequence ID" value="NZ_JPRL01000002.1"/>
</dbReference>
<sequence>MIFCTKKATLFFVLYAFVFFTKLHARELSSSSDLIKNIESIILKEKNTKKDTIALKKRLSYLKESSNKKSHILYDALLANGFSTFFDKTNKRSEYYFLKSIEEAKKHNDPALLIWTQLNYSQYLYYYCQIDKLIPIVLETMEESNKIDPLDMILPQETFKFFGWIMSTVEDDSAINFYKKSMQYLTKPSSESAGVLNAIGNCYLRNKDLSNAMRYLNESEAVALKIGDSIRYAKILGDKALIYEKKGNLKAASDLLKQDISYSKKFKIDRNEMYASILFAKILLKLKDTAQLEKILDRAGEIASSKSYYRSSLKEVIELKLIILNGKNSAKELILRRQLKLIEEYLLKTDGNTVLQRSYWLVQKKKHDDNTRKIQLQLEQEASMKKIYIIILLLTIVLSFTTYHSLNKRLISKKIKLENDKLFFEKMLKDANSNIDTYAEYLKNKNKKISILENELNELKNFSSENIQDENGKLQEILNSHLMTDENWGAFKRAFIKQHGDFYNTIIENFPELKESNLKIIMLQKLDFNNYEMSNLLGVTIDAIKKSKQRLKKKLGDKYDLLFEIIDNR</sequence>
<dbReference type="AlphaFoldDB" id="A0A085ZFH9"/>